<gene>
    <name evidence="2" type="ORF">DERYTH_LOCUS1570</name>
</gene>
<keyword evidence="3" id="KW-1185">Reference proteome</keyword>
<dbReference type="InterPro" id="IPR027417">
    <property type="entry name" value="P-loop_NTPase"/>
</dbReference>
<reference evidence="2" key="1">
    <citation type="submission" date="2021-06" db="EMBL/GenBank/DDBJ databases">
        <authorList>
            <person name="Kallberg Y."/>
            <person name="Tangrot J."/>
            <person name="Rosling A."/>
        </authorList>
    </citation>
    <scope>NUCLEOTIDE SEQUENCE</scope>
    <source>
        <strain evidence="2">MA453B</strain>
    </source>
</reference>
<sequence>MNNLLCQKANRSAGKGKSTLANVLTGVDEFEESTKRIHGTAEEFEYEGMNYRVIDTVGIGDSAVTKGEILTIFDDHVIDYTTIACTNFPDFEDHDASTIGSTVGSVPDSITVMKKN</sequence>
<feature type="domain" description="G" evidence="1">
    <location>
        <begin position="16"/>
        <end position="63"/>
    </location>
</feature>
<accession>A0A9N8Z6Z9</accession>
<dbReference type="InterPro" id="IPR006073">
    <property type="entry name" value="GTP-bd"/>
</dbReference>
<proteinExistence type="predicted"/>
<evidence type="ECO:0000259" key="1">
    <source>
        <dbReference type="Pfam" id="PF01926"/>
    </source>
</evidence>
<dbReference type="GO" id="GO:0005525">
    <property type="term" value="F:GTP binding"/>
    <property type="evidence" value="ECO:0007669"/>
    <property type="project" value="InterPro"/>
</dbReference>
<protein>
    <submittedName>
        <fullName evidence="2">21763_t:CDS:1</fullName>
    </submittedName>
</protein>
<dbReference type="OrthoDB" id="8954335at2759"/>
<dbReference type="AlphaFoldDB" id="A0A9N8Z6Z9"/>
<evidence type="ECO:0000313" key="2">
    <source>
        <dbReference type="EMBL" id="CAG8473428.1"/>
    </source>
</evidence>
<dbReference type="EMBL" id="CAJVPY010000449">
    <property type="protein sequence ID" value="CAG8473428.1"/>
    <property type="molecule type" value="Genomic_DNA"/>
</dbReference>
<dbReference type="Pfam" id="PF01926">
    <property type="entry name" value="MMR_HSR1"/>
    <property type="match status" value="1"/>
</dbReference>
<dbReference type="Proteomes" id="UP000789405">
    <property type="component" value="Unassembled WGS sequence"/>
</dbReference>
<evidence type="ECO:0000313" key="3">
    <source>
        <dbReference type="Proteomes" id="UP000789405"/>
    </source>
</evidence>
<dbReference type="SUPFAM" id="SSF52540">
    <property type="entry name" value="P-loop containing nucleoside triphosphate hydrolases"/>
    <property type="match status" value="1"/>
</dbReference>
<organism evidence="2 3">
    <name type="scientific">Dentiscutata erythropus</name>
    <dbReference type="NCBI Taxonomy" id="1348616"/>
    <lineage>
        <taxon>Eukaryota</taxon>
        <taxon>Fungi</taxon>
        <taxon>Fungi incertae sedis</taxon>
        <taxon>Mucoromycota</taxon>
        <taxon>Glomeromycotina</taxon>
        <taxon>Glomeromycetes</taxon>
        <taxon>Diversisporales</taxon>
        <taxon>Gigasporaceae</taxon>
        <taxon>Dentiscutata</taxon>
    </lineage>
</organism>
<comment type="caution">
    <text evidence="2">The sequence shown here is derived from an EMBL/GenBank/DDBJ whole genome shotgun (WGS) entry which is preliminary data.</text>
</comment>
<name>A0A9N8Z6Z9_9GLOM</name>
<dbReference type="Gene3D" id="3.40.50.300">
    <property type="entry name" value="P-loop containing nucleotide triphosphate hydrolases"/>
    <property type="match status" value="1"/>
</dbReference>